<dbReference type="Proteomes" id="UP000885738">
    <property type="component" value="Unassembled WGS sequence"/>
</dbReference>
<organism evidence="2">
    <name type="scientific">Desulfofervidus auxilii</name>
    <dbReference type="NCBI Taxonomy" id="1621989"/>
    <lineage>
        <taxon>Bacteria</taxon>
        <taxon>Pseudomonadati</taxon>
        <taxon>Thermodesulfobacteriota</taxon>
        <taxon>Candidatus Desulfofervidia</taxon>
        <taxon>Candidatus Desulfofervidales</taxon>
        <taxon>Candidatus Desulfofervidaceae</taxon>
        <taxon>Candidatus Desulfofervidus</taxon>
    </lineage>
</organism>
<protein>
    <submittedName>
        <fullName evidence="2">Uncharacterized protein</fullName>
    </submittedName>
</protein>
<accession>A0A7C1ZNG8</accession>
<keyword evidence="1" id="KW-0812">Transmembrane</keyword>
<proteinExistence type="predicted"/>
<sequence length="149" mass="16126">MNNKGVALLTVLLVMIIGLGLTAITTLLIVRGYQTSRAAKNYQIALQMAQGGIEEAIIDLETTSYVSAQNFKNSNPQTGDPVDPNDDDFYEVNEVFWKPLSGFGGVPVFPPVAGAYSAIPSIGVYYLIHSRATKGDSQADLYVLYVKGY</sequence>
<keyword evidence="1" id="KW-0472">Membrane</keyword>
<feature type="transmembrane region" description="Helical" evidence="1">
    <location>
        <begin position="6"/>
        <end position="30"/>
    </location>
</feature>
<reference evidence="2" key="1">
    <citation type="journal article" date="2020" name="mSystems">
        <title>Genome- and Community-Level Interaction Insights into Carbon Utilization and Element Cycling Functions of Hydrothermarchaeota in Hydrothermal Sediment.</title>
        <authorList>
            <person name="Zhou Z."/>
            <person name="Liu Y."/>
            <person name="Xu W."/>
            <person name="Pan J."/>
            <person name="Luo Z.H."/>
            <person name="Li M."/>
        </authorList>
    </citation>
    <scope>NUCLEOTIDE SEQUENCE [LARGE SCALE GENOMIC DNA]</scope>
    <source>
        <strain evidence="2">HyVt-389</strain>
    </source>
</reference>
<dbReference type="AlphaFoldDB" id="A0A7C1ZNG8"/>
<comment type="caution">
    <text evidence="2">The sequence shown here is derived from an EMBL/GenBank/DDBJ whole genome shotgun (WGS) entry which is preliminary data.</text>
</comment>
<dbReference type="EMBL" id="DRIH01000114">
    <property type="protein sequence ID" value="HEC67847.1"/>
    <property type="molecule type" value="Genomic_DNA"/>
</dbReference>
<name>A0A7C1ZNG8_DESA2</name>
<evidence type="ECO:0000256" key="1">
    <source>
        <dbReference type="SAM" id="Phobius"/>
    </source>
</evidence>
<keyword evidence="1" id="KW-1133">Transmembrane helix</keyword>
<evidence type="ECO:0000313" key="2">
    <source>
        <dbReference type="EMBL" id="HEC67847.1"/>
    </source>
</evidence>
<gene>
    <name evidence="2" type="ORF">ENI35_03425</name>
</gene>